<sequence>TAEPPLAERKGPTTADPPLAERKEPTRDGPPSTAQEESTAAELPLAEQDQSAGGQLFLTQSVSGTGWPLVEPNGSVIGPGLPLGKQQRSKAGAVRSPAEVEESAGSEMPLAGQSRSTLGLEPPLAVRDRSITQADQPLAQQRKSTVAEPALAGQGKLIIGSGLPFGEQDRSTKGTEQSQAEQNQSPDEQPPPVTVTELSSVEPERSKMRIKAKLAACSLIERSGSPWKREPFSAGVGMSSDRVPQSVLETESRRSPAARRAVSSRGTQMEEGRGPAGSERWRAGALLPGERWRAVGEVGRSPGVLGQADTAPSDLQVRRQRGLGASRAAEAATSATLAPGGSLDRRPVSGDGTAPARSAPTPVPTGEGDGQRILNEARVAGETGPPPSGDIWQGDNTRGPTQE</sequence>
<name>A0A401TH11_CHIPU</name>
<dbReference type="Proteomes" id="UP000287033">
    <property type="component" value="Unassembled WGS sequence"/>
</dbReference>
<feature type="compositionally biased region" description="Polar residues" evidence="1">
    <location>
        <begin position="174"/>
        <end position="187"/>
    </location>
</feature>
<feature type="compositionally biased region" description="Polar residues" evidence="1">
    <location>
        <begin position="394"/>
        <end position="403"/>
    </location>
</feature>
<feature type="compositionally biased region" description="Low complexity" evidence="1">
    <location>
        <begin position="322"/>
        <end position="338"/>
    </location>
</feature>
<feature type="compositionally biased region" description="Polar residues" evidence="1">
    <location>
        <begin position="48"/>
        <end position="59"/>
    </location>
</feature>
<accession>A0A401TH11</accession>
<evidence type="ECO:0000313" key="3">
    <source>
        <dbReference type="Proteomes" id="UP000287033"/>
    </source>
</evidence>
<protein>
    <submittedName>
        <fullName evidence="2">Uncharacterized protein</fullName>
    </submittedName>
</protein>
<feature type="region of interest" description="Disordered" evidence="1">
    <location>
        <begin position="1"/>
        <end position="59"/>
    </location>
</feature>
<keyword evidence="3" id="KW-1185">Reference proteome</keyword>
<feature type="non-terminal residue" evidence="2">
    <location>
        <position position="1"/>
    </location>
</feature>
<comment type="caution">
    <text evidence="2">The sequence shown here is derived from an EMBL/GenBank/DDBJ whole genome shotgun (WGS) entry which is preliminary data.</text>
</comment>
<proteinExistence type="predicted"/>
<dbReference type="AlphaFoldDB" id="A0A401TH11"/>
<reference evidence="2 3" key="1">
    <citation type="journal article" date="2018" name="Nat. Ecol. Evol.">
        <title>Shark genomes provide insights into elasmobranch evolution and the origin of vertebrates.</title>
        <authorList>
            <person name="Hara Y"/>
            <person name="Yamaguchi K"/>
            <person name="Onimaru K"/>
            <person name="Kadota M"/>
            <person name="Koyanagi M"/>
            <person name="Keeley SD"/>
            <person name="Tatsumi K"/>
            <person name="Tanaka K"/>
            <person name="Motone F"/>
            <person name="Kageyama Y"/>
            <person name="Nozu R"/>
            <person name="Adachi N"/>
            <person name="Nishimura O"/>
            <person name="Nakagawa R"/>
            <person name="Tanegashima C"/>
            <person name="Kiyatake I"/>
            <person name="Matsumoto R"/>
            <person name="Murakumo K"/>
            <person name="Nishida K"/>
            <person name="Terakita A"/>
            <person name="Kuratani S"/>
            <person name="Sato K"/>
            <person name="Hyodo S Kuraku.S."/>
        </authorList>
    </citation>
    <scope>NUCLEOTIDE SEQUENCE [LARGE SCALE GENOMIC DNA]</scope>
</reference>
<evidence type="ECO:0000256" key="1">
    <source>
        <dbReference type="SAM" id="MobiDB-lite"/>
    </source>
</evidence>
<feature type="non-terminal residue" evidence="2">
    <location>
        <position position="403"/>
    </location>
</feature>
<feature type="region of interest" description="Disordered" evidence="1">
    <location>
        <begin position="78"/>
        <end position="117"/>
    </location>
</feature>
<evidence type="ECO:0000313" key="2">
    <source>
        <dbReference type="EMBL" id="GCC41927.1"/>
    </source>
</evidence>
<feature type="region of interest" description="Disordered" evidence="1">
    <location>
        <begin position="129"/>
        <end position="207"/>
    </location>
</feature>
<organism evidence="2 3">
    <name type="scientific">Chiloscyllium punctatum</name>
    <name type="common">Brownbanded bambooshark</name>
    <name type="synonym">Hemiscyllium punctatum</name>
    <dbReference type="NCBI Taxonomy" id="137246"/>
    <lineage>
        <taxon>Eukaryota</taxon>
        <taxon>Metazoa</taxon>
        <taxon>Chordata</taxon>
        <taxon>Craniata</taxon>
        <taxon>Vertebrata</taxon>
        <taxon>Chondrichthyes</taxon>
        <taxon>Elasmobranchii</taxon>
        <taxon>Galeomorphii</taxon>
        <taxon>Galeoidea</taxon>
        <taxon>Orectolobiformes</taxon>
        <taxon>Hemiscylliidae</taxon>
        <taxon>Chiloscyllium</taxon>
    </lineage>
</organism>
<dbReference type="EMBL" id="BEZZ01063486">
    <property type="protein sequence ID" value="GCC41927.1"/>
    <property type="molecule type" value="Genomic_DNA"/>
</dbReference>
<gene>
    <name evidence="2" type="ORF">chiPu_0025691</name>
</gene>
<feature type="compositionally biased region" description="Basic and acidic residues" evidence="1">
    <location>
        <begin position="1"/>
        <end position="11"/>
    </location>
</feature>
<feature type="region of interest" description="Disordered" evidence="1">
    <location>
        <begin position="224"/>
        <end position="281"/>
    </location>
</feature>
<feature type="region of interest" description="Disordered" evidence="1">
    <location>
        <begin position="298"/>
        <end position="403"/>
    </location>
</feature>
<feature type="compositionally biased region" description="Polar residues" evidence="1">
    <location>
        <begin position="131"/>
        <end position="144"/>
    </location>
</feature>